<feature type="non-terminal residue" evidence="2">
    <location>
        <position position="1"/>
    </location>
</feature>
<dbReference type="CDD" id="cd06222">
    <property type="entry name" value="RNase_H_like"/>
    <property type="match status" value="1"/>
</dbReference>
<protein>
    <recommendedName>
        <fullName evidence="1">RNase H type-1 domain-containing protein</fullName>
    </recommendedName>
</protein>
<reference evidence="2 3" key="1">
    <citation type="journal article" date="2019" name="Sci. Rep.">
        <title>A high-quality genome of Eragrostis curvula grass provides insights into Poaceae evolution and supports new strategies to enhance forage quality.</title>
        <authorList>
            <person name="Carballo J."/>
            <person name="Santos B.A.C.M."/>
            <person name="Zappacosta D."/>
            <person name="Garbus I."/>
            <person name="Selva J.P."/>
            <person name="Gallo C.A."/>
            <person name="Diaz A."/>
            <person name="Albertini E."/>
            <person name="Caccamo M."/>
            <person name="Echenique V."/>
        </authorList>
    </citation>
    <scope>NUCLEOTIDE SEQUENCE [LARGE SCALE GENOMIC DNA]</scope>
    <source>
        <strain evidence="3">cv. Victoria</strain>
        <tissue evidence="2">Leaf</tissue>
    </source>
</reference>
<evidence type="ECO:0000259" key="1">
    <source>
        <dbReference type="Pfam" id="PF13456"/>
    </source>
</evidence>
<organism evidence="2 3">
    <name type="scientific">Eragrostis curvula</name>
    <name type="common">weeping love grass</name>
    <dbReference type="NCBI Taxonomy" id="38414"/>
    <lineage>
        <taxon>Eukaryota</taxon>
        <taxon>Viridiplantae</taxon>
        <taxon>Streptophyta</taxon>
        <taxon>Embryophyta</taxon>
        <taxon>Tracheophyta</taxon>
        <taxon>Spermatophyta</taxon>
        <taxon>Magnoliopsida</taxon>
        <taxon>Liliopsida</taxon>
        <taxon>Poales</taxon>
        <taxon>Poaceae</taxon>
        <taxon>PACMAD clade</taxon>
        <taxon>Chloridoideae</taxon>
        <taxon>Eragrostideae</taxon>
        <taxon>Eragrostidinae</taxon>
        <taxon>Eragrostis</taxon>
    </lineage>
</organism>
<name>A0A5J9TP00_9POAL</name>
<dbReference type="GO" id="GO:0004523">
    <property type="term" value="F:RNA-DNA hybrid ribonuclease activity"/>
    <property type="evidence" value="ECO:0007669"/>
    <property type="project" value="InterPro"/>
</dbReference>
<evidence type="ECO:0000313" key="3">
    <source>
        <dbReference type="Proteomes" id="UP000324897"/>
    </source>
</evidence>
<dbReference type="PANTHER" id="PTHR47074">
    <property type="entry name" value="BNAC02G40300D PROTEIN"/>
    <property type="match status" value="1"/>
</dbReference>
<comment type="caution">
    <text evidence="2">The sequence shown here is derived from an EMBL/GenBank/DDBJ whole genome shotgun (WGS) entry which is preliminary data.</text>
</comment>
<gene>
    <name evidence="2" type="ORF">EJB05_40828</name>
</gene>
<dbReference type="InterPro" id="IPR044730">
    <property type="entry name" value="RNase_H-like_dom_plant"/>
</dbReference>
<dbReference type="Pfam" id="PF13456">
    <property type="entry name" value="RVT_3"/>
    <property type="match status" value="1"/>
</dbReference>
<dbReference type="InterPro" id="IPR002156">
    <property type="entry name" value="RNaseH_domain"/>
</dbReference>
<dbReference type="GO" id="GO:0003676">
    <property type="term" value="F:nucleic acid binding"/>
    <property type="evidence" value="ECO:0007669"/>
    <property type="project" value="InterPro"/>
</dbReference>
<proteinExistence type="predicted"/>
<dbReference type="OrthoDB" id="690395at2759"/>
<dbReference type="Proteomes" id="UP000324897">
    <property type="component" value="Unassembled WGS sequence"/>
</dbReference>
<evidence type="ECO:0000313" key="2">
    <source>
        <dbReference type="EMBL" id="TVU13116.1"/>
    </source>
</evidence>
<dbReference type="Gramene" id="TVU13116">
    <property type="protein sequence ID" value="TVU13116"/>
    <property type="gene ID" value="EJB05_40828"/>
</dbReference>
<dbReference type="PANTHER" id="PTHR47074:SF11">
    <property type="entry name" value="REVERSE TRANSCRIPTASE-LIKE PROTEIN"/>
    <property type="match status" value="1"/>
</dbReference>
<feature type="domain" description="RNase H type-1" evidence="1">
    <location>
        <begin position="8"/>
        <end position="89"/>
    </location>
</feature>
<dbReference type="AlphaFoldDB" id="A0A5J9TP00"/>
<dbReference type="EMBL" id="RWGY01000036">
    <property type="protein sequence ID" value="TVU13116.1"/>
    <property type="molecule type" value="Genomic_DNA"/>
</dbReference>
<accession>A0A5J9TP00</accession>
<sequence>MGNQSAEELRGLIVVKALWFARDAGFDDVVVETDAINVKTALSSQGYDLASCGMLISDIKALLLVASQNYSIKFKHRSCNTVADSLAKFGCALDSGAIMVWPDGHLAFVNYHVAADIQSAPS</sequence>
<dbReference type="InterPro" id="IPR052929">
    <property type="entry name" value="RNase_H-like_EbsB-rel"/>
</dbReference>
<keyword evidence="3" id="KW-1185">Reference proteome</keyword>